<feature type="transmembrane region" description="Helical" evidence="5">
    <location>
        <begin position="154"/>
        <end position="175"/>
    </location>
</feature>
<comment type="caution">
    <text evidence="7">The sequence shown here is derived from an EMBL/GenBank/DDBJ whole genome shotgun (WGS) entry which is preliminary data.</text>
</comment>
<dbReference type="RefSeq" id="WP_270122356.1">
    <property type="nucleotide sequence ID" value="NZ_BAAAOM010000008.1"/>
</dbReference>
<evidence type="ECO:0000256" key="4">
    <source>
        <dbReference type="ARBA" id="ARBA00023136"/>
    </source>
</evidence>
<feature type="transmembrane region" description="Helical" evidence="5">
    <location>
        <begin position="270"/>
        <end position="291"/>
    </location>
</feature>
<dbReference type="AlphaFoldDB" id="A0A9X3PMZ3"/>
<evidence type="ECO:0000256" key="1">
    <source>
        <dbReference type="ARBA" id="ARBA00004651"/>
    </source>
</evidence>
<dbReference type="Proteomes" id="UP001183604">
    <property type="component" value="Unassembled WGS sequence"/>
</dbReference>
<dbReference type="Pfam" id="PF07690">
    <property type="entry name" value="MFS_1"/>
    <property type="match status" value="1"/>
</dbReference>
<reference evidence="8 10" key="2">
    <citation type="submission" date="2023-07" db="EMBL/GenBank/DDBJ databases">
        <title>Sequencing the genomes of 1000 actinobacteria strains.</title>
        <authorList>
            <person name="Klenk H.-P."/>
        </authorList>
    </citation>
    <scope>NUCLEOTIDE SEQUENCE [LARGE SCALE GENOMIC DNA]</scope>
    <source>
        <strain evidence="8 10">DSM 44724</strain>
    </source>
</reference>
<keyword evidence="10" id="KW-1185">Reference proteome</keyword>
<dbReference type="Gene3D" id="1.20.1250.20">
    <property type="entry name" value="MFS general substrate transporter like domains"/>
    <property type="match status" value="2"/>
</dbReference>
<feature type="transmembrane region" description="Helical" evidence="5">
    <location>
        <begin position="181"/>
        <end position="201"/>
    </location>
</feature>
<dbReference type="GO" id="GO:0005886">
    <property type="term" value="C:plasma membrane"/>
    <property type="evidence" value="ECO:0007669"/>
    <property type="project" value="UniProtKB-SubCell"/>
</dbReference>
<dbReference type="InterPro" id="IPR011701">
    <property type="entry name" value="MFS"/>
</dbReference>
<evidence type="ECO:0000313" key="9">
    <source>
        <dbReference type="Proteomes" id="UP001145799"/>
    </source>
</evidence>
<feature type="transmembrane region" description="Helical" evidence="5">
    <location>
        <begin position="365"/>
        <end position="386"/>
    </location>
</feature>
<comment type="subcellular location">
    <subcellularLocation>
        <location evidence="1">Cell membrane</location>
        <topology evidence="1">Multi-pass membrane protein</topology>
    </subcellularLocation>
</comment>
<evidence type="ECO:0000256" key="5">
    <source>
        <dbReference type="SAM" id="Phobius"/>
    </source>
</evidence>
<reference evidence="7" key="1">
    <citation type="submission" date="2022-12" db="EMBL/GenBank/DDBJ databases">
        <title>Gycomyces niveus sp.nov., a novel actinomycete isolated from soil in Shouguang.</title>
        <authorList>
            <person name="Yang X."/>
        </authorList>
    </citation>
    <scope>NUCLEOTIDE SEQUENCE</scope>
    <source>
        <strain evidence="7">DSM 44724</strain>
    </source>
</reference>
<feature type="domain" description="Major facilitator superfamily (MFS) profile" evidence="6">
    <location>
        <begin position="1"/>
        <end position="415"/>
    </location>
</feature>
<dbReference type="PANTHER" id="PTHR23528:SF1">
    <property type="entry name" value="MAJOR FACILITATOR SUPERFAMILY (MFS) PROFILE DOMAIN-CONTAINING PROTEIN"/>
    <property type="match status" value="1"/>
</dbReference>
<dbReference type="GO" id="GO:0022857">
    <property type="term" value="F:transmembrane transporter activity"/>
    <property type="evidence" value="ECO:0007669"/>
    <property type="project" value="InterPro"/>
</dbReference>
<proteinExistence type="predicted"/>
<dbReference type="InterPro" id="IPR020846">
    <property type="entry name" value="MFS_dom"/>
</dbReference>
<evidence type="ECO:0000313" key="10">
    <source>
        <dbReference type="Proteomes" id="UP001183604"/>
    </source>
</evidence>
<dbReference type="PANTHER" id="PTHR23528">
    <property type="match status" value="1"/>
</dbReference>
<keyword evidence="4 5" id="KW-0472">Membrane</keyword>
<dbReference type="EMBL" id="JAVDYD010000001">
    <property type="protein sequence ID" value="MDR7340018.1"/>
    <property type="molecule type" value="Genomic_DNA"/>
</dbReference>
<feature type="transmembrane region" description="Helical" evidence="5">
    <location>
        <begin position="236"/>
        <end position="258"/>
    </location>
</feature>
<evidence type="ECO:0000313" key="7">
    <source>
        <dbReference type="EMBL" id="MDA1385897.1"/>
    </source>
</evidence>
<feature type="transmembrane region" description="Helical" evidence="5">
    <location>
        <begin position="59"/>
        <end position="82"/>
    </location>
</feature>
<sequence>MALAETPPAPGPAGPQAAPRGFVVRAALSNWGLWTALMTPSIVTLAVRVEAVAGPDYEAVFAMTMSVGAAVGMVGGPIWGRLSDRTRSRFGRRRPWIAGGIAVGTAGIAVVAFVPQVWALVLGWALAQAGFNAALAGTMASVPDQVPAKDQGRVSGAFGAAVTGGILAGSGLAAITQHTALMFMVPCALAIALAAQFVLAFRDPRVEAPRERFSLKAIGATFVFDPRRHPDFGWIWLAKFLLVFGGATPMIYMVYFIAARLDLTAAEAAGVVGVVFLVSYALQTAVALCGGWLSDRIGRRRPLFVASGLVSAAGLLMLAFAPNLPMIVAAQLVLSVSGGLFAAVDAVLVFQTLPDPEEPAKDLGIANLANGLPQVVLPVAAAAVLAVGDYSLLFAAAACAAVGGALSVLRVKRVR</sequence>
<feature type="transmembrane region" description="Helical" evidence="5">
    <location>
        <begin position="327"/>
        <end position="353"/>
    </location>
</feature>
<dbReference type="InterPro" id="IPR036259">
    <property type="entry name" value="MFS_trans_sf"/>
</dbReference>
<dbReference type="PROSITE" id="PS00216">
    <property type="entry name" value="SUGAR_TRANSPORT_1"/>
    <property type="match status" value="1"/>
</dbReference>
<evidence type="ECO:0000259" key="6">
    <source>
        <dbReference type="PROSITE" id="PS50850"/>
    </source>
</evidence>
<dbReference type="CDD" id="cd06174">
    <property type="entry name" value="MFS"/>
    <property type="match status" value="1"/>
</dbReference>
<evidence type="ECO:0000313" key="8">
    <source>
        <dbReference type="EMBL" id="MDR7340018.1"/>
    </source>
</evidence>
<gene>
    <name evidence="8" type="ORF">J2S69_003737</name>
    <name evidence="7" type="ORF">O2L01_12965</name>
</gene>
<keyword evidence="3 5" id="KW-1133">Transmembrane helix</keyword>
<dbReference type="SUPFAM" id="SSF103473">
    <property type="entry name" value="MFS general substrate transporter"/>
    <property type="match status" value="1"/>
</dbReference>
<feature type="transmembrane region" description="Helical" evidence="5">
    <location>
        <begin position="303"/>
        <end position="321"/>
    </location>
</feature>
<evidence type="ECO:0000256" key="2">
    <source>
        <dbReference type="ARBA" id="ARBA00022692"/>
    </source>
</evidence>
<keyword evidence="2 5" id="KW-0812">Transmembrane</keyword>
<dbReference type="Proteomes" id="UP001145799">
    <property type="component" value="Unassembled WGS sequence"/>
</dbReference>
<name>A0A9X3PMZ3_9ACTN</name>
<dbReference type="PROSITE" id="PS50850">
    <property type="entry name" value="MFS"/>
    <property type="match status" value="1"/>
</dbReference>
<feature type="transmembrane region" description="Helical" evidence="5">
    <location>
        <begin position="121"/>
        <end position="142"/>
    </location>
</feature>
<feature type="transmembrane region" description="Helical" evidence="5">
    <location>
        <begin position="94"/>
        <end position="115"/>
    </location>
</feature>
<dbReference type="InterPro" id="IPR005829">
    <property type="entry name" value="Sugar_transporter_CS"/>
</dbReference>
<accession>A0A9X3PMZ3</accession>
<organism evidence="7 9">
    <name type="scientific">Glycomyces lechevalierae</name>
    <dbReference type="NCBI Taxonomy" id="256034"/>
    <lineage>
        <taxon>Bacteria</taxon>
        <taxon>Bacillati</taxon>
        <taxon>Actinomycetota</taxon>
        <taxon>Actinomycetes</taxon>
        <taxon>Glycomycetales</taxon>
        <taxon>Glycomycetaceae</taxon>
        <taxon>Glycomyces</taxon>
    </lineage>
</organism>
<evidence type="ECO:0000256" key="3">
    <source>
        <dbReference type="ARBA" id="ARBA00022989"/>
    </source>
</evidence>
<feature type="transmembrane region" description="Helical" evidence="5">
    <location>
        <begin position="392"/>
        <end position="411"/>
    </location>
</feature>
<dbReference type="EMBL" id="JAPZVQ010000006">
    <property type="protein sequence ID" value="MDA1385897.1"/>
    <property type="molecule type" value="Genomic_DNA"/>
</dbReference>
<protein>
    <submittedName>
        <fullName evidence="8">MFS family permease</fullName>
    </submittedName>
    <submittedName>
        <fullName evidence="7">MFS transporter</fullName>
    </submittedName>
</protein>